<dbReference type="Proteomes" id="UP001276659">
    <property type="component" value="Unassembled WGS sequence"/>
</dbReference>
<dbReference type="Gene3D" id="2.60.40.10">
    <property type="entry name" value="Immunoglobulins"/>
    <property type="match status" value="1"/>
</dbReference>
<feature type="region of interest" description="Disordered" evidence="1">
    <location>
        <begin position="114"/>
        <end position="142"/>
    </location>
</feature>
<proteinExistence type="predicted"/>
<dbReference type="InterPro" id="IPR013783">
    <property type="entry name" value="Ig-like_fold"/>
</dbReference>
<dbReference type="AlphaFoldDB" id="A0AAD9Z220"/>
<dbReference type="EMBL" id="JASNWA010000009">
    <property type="protein sequence ID" value="KAK3170089.1"/>
    <property type="molecule type" value="Genomic_DNA"/>
</dbReference>
<dbReference type="Pfam" id="PF21310">
    <property type="entry name" value="OCRL-like_ASH"/>
    <property type="match status" value="1"/>
</dbReference>
<feature type="compositionally biased region" description="Basic and acidic residues" evidence="1">
    <location>
        <begin position="980"/>
        <end position="992"/>
    </location>
</feature>
<feature type="region of interest" description="Disordered" evidence="1">
    <location>
        <begin position="359"/>
        <end position="406"/>
    </location>
</feature>
<feature type="region of interest" description="Disordered" evidence="1">
    <location>
        <begin position="970"/>
        <end position="992"/>
    </location>
</feature>
<dbReference type="InterPro" id="IPR036691">
    <property type="entry name" value="Endo/exonu/phosph_ase_sf"/>
</dbReference>
<feature type="compositionally biased region" description="Polar residues" evidence="1">
    <location>
        <begin position="1"/>
        <end position="16"/>
    </location>
</feature>
<evidence type="ECO:0000313" key="4">
    <source>
        <dbReference type="Proteomes" id="UP001276659"/>
    </source>
</evidence>
<protein>
    <recommendedName>
        <fullName evidence="2">Inositol polyphosphate-related phosphatase domain-containing protein</fullName>
    </recommendedName>
</protein>
<feature type="compositionally biased region" description="Low complexity" evidence="1">
    <location>
        <begin position="34"/>
        <end position="43"/>
    </location>
</feature>
<feature type="compositionally biased region" description="Low complexity" evidence="1">
    <location>
        <begin position="365"/>
        <end position="391"/>
    </location>
</feature>
<organism evidence="3 4">
    <name type="scientific">Lepraria neglecta</name>
    <dbReference type="NCBI Taxonomy" id="209136"/>
    <lineage>
        <taxon>Eukaryota</taxon>
        <taxon>Fungi</taxon>
        <taxon>Dikarya</taxon>
        <taxon>Ascomycota</taxon>
        <taxon>Pezizomycotina</taxon>
        <taxon>Lecanoromycetes</taxon>
        <taxon>OSLEUM clade</taxon>
        <taxon>Lecanoromycetidae</taxon>
        <taxon>Lecanorales</taxon>
        <taxon>Lecanorineae</taxon>
        <taxon>Stereocaulaceae</taxon>
        <taxon>Lepraria</taxon>
    </lineage>
</organism>
<keyword evidence="4" id="KW-1185">Reference proteome</keyword>
<dbReference type="InterPro" id="IPR046985">
    <property type="entry name" value="IP5"/>
</dbReference>
<dbReference type="InterPro" id="IPR000300">
    <property type="entry name" value="IPPc"/>
</dbReference>
<dbReference type="PANTHER" id="PTHR11200:SF300">
    <property type="entry name" value="TYPE II INOSITOL 1,4,5-TRISPHOSPHATE 5-PHOSPHATASE"/>
    <property type="match status" value="1"/>
</dbReference>
<dbReference type="SMART" id="SM00128">
    <property type="entry name" value="IPPc"/>
    <property type="match status" value="1"/>
</dbReference>
<dbReference type="Pfam" id="PF22669">
    <property type="entry name" value="Exo_endo_phos2"/>
    <property type="match status" value="2"/>
</dbReference>
<feature type="domain" description="Inositol polyphosphate-related phosphatase" evidence="2">
    <location>
        <begin position="56"/>
        <end position="510"/>
    </location>
</feature>
<dbReference type="GO" id="GO:0046856">
    <property type="term" value="P:phosphatidylinositol dephosphorylation"/>
    <property type="evidence" value="ECO:0007669"/>
    <property type="project" value="InterPro"/>
</dbReference>
<dbReference type="GO" id="GO:0004439">
    <property type="term" value="F:phosphatidylinositol-4,5-bisphosphate 5-phosphatase activity"/>
    <property type="evidence" value="ECO:0007669"/>
    <property type="project" value="TreeGrafter"/>
</dbReference>
<dbReference type="PANTHER" id="PTHR11200">
    <property type="entry name" value="INOSITOL 5-PHOSPHATASE"/>
    <property type="match status" value="1"/>
</dbReference>
<sequence length="1043" mass="116110">MASNSSLQRPPNTRIDTTPGAFPSSPAQGQSPTVVSSQLSLSQAVHERKAEYTRLKRIKVKVGTWNVASLSGTEKDIGGWFVDGKGVSESLSGLSLGGEEASDNKDNKADAVVESVGEQEARRSKKKPTVPENDPGLPPTGEEIGIYALGLQEIVDVSSVTEALRPYSDPHPTKKWKQSIADGLPPGYQRIAEQQLIGLYLVIYASSATAPTISSVSTTSVGTGLGGYMGNKGAVTARIVLGETTRMVFVNCHLTAGVEKGSLERRNWDASQILSRTKFDPVYDGGGVMEEFGEGIGDEDFCFWFGDLNYRLEDMPGEDVRRLLMLHTRNEYGKAQASKQKIEHELANPESSTFHRNLEAANQPSGDDSSSTHTAADSSSGQSVASSTTLSNQEAYDPNSDPTSLQTTLSSLLTHDQLHAQMRTRKAFHDGWREGSIDFLPTYKYDVGSVGMFDSSEKRRGPSWCDRILYRTRKDKFAYEEKVRQEELAKKRDNEMKLQGVVEAATDEAVLFDYDPENDGADDQYDGSTADPEVVVTKAGFEDRLHLEYYKSHQRVLSSDHKPLDAVFTLDYDAVDPDLKAKVHQEMARELDKAENEGRPVVTIVVDHHRESDTTHTDSGPKYEGVDFGHVKYDHLKTRNVTIANTGRVPATVGFIDRSVDTGQPRGVSPPWLSIHFDRPSDNNNPNPGALQEYTLQPGDAVNVELTLHITDMDMVRRLSEGEDSLEDVLVLRIHNGRDYFLPLRGKWLQSAFGRSIEKLVRIPEGGARKLQHQRPAGSNHSSHHHPDDKENDAVKWSAPRELFRLTEAIESFTERSMAEWEMKGEEGEAPWEKEAAWPFSGFVSEEKERGVLRERVREGLDTNQPFTELFVLESGSIQRLEAVAETLVQFLKSLEDGIITEELWAEVEKGMLEHEKVKKPLSDEDERMWILDTVSTAPAHGVSFTFITFMLSRVANEVVPIQQQLQRRGTATSFDDMEAVQKSKDDPARARRREVDEAYAAIFADAMIRLPTTLTGKARKNTDVRRKHVVEVFLRSRLGDGS</sequence>
<feature type="region of interest" description="Disordered" evidence="1">
    <location>
        <begin position="769"/>
        <end position="794"/>
    </location>
</feature>
<evidence type="ECO:0000313" key="3">
    <source>
        <dbReference type="EMBL" id="KAK3170089.1"/>
    </source>
</evidence>
<accession>A0AAD9Z220</accession>
<feature type="compositionally biased region" description="Basic and acidic residues" evidence="1">
    <location>
        <begin position="785"/>
        <end position="794"/>
    </location>
</feature>
<name>A0AAD9Z220_9LECA</name>
<feature type="region of interest" description="Disordered" evidence="1">
    <location>
        <begin position="1"/>
        <end position="46"/>
    </location>
</feature>
<evidence type="ECO:0000256" key="1">
    <source>
        <dbReference type="SAM" id="MobiDB-lite"/>
    </source>
</evidence>
<gene>
    <name evidence="3" type="ORF">OEA41_009474</name>
</gene>
<dbReference type="InterPro" id="IPR048869">
    <property type="entry name" value="OCRL-1_2_ASH"/>
</dbReference>
<comment type="caution">
    <text evidence="3">The sequence shown here is derived from an EMBL/GenBank/DDBJ whole genome shotgun (WGS) entry which is preliminary data.</text>
</comment>
<dbReference type="SUPFAM" id="SSF56219">
    <property type="entry name" value="DNase I-like"/>
    <property type="match status" value="1"/>
</dbReference>
<dbReference type="InterPro" id="IPR047078">
    <property type="entry name" value="RhoGAP_OCRL1"/>
</dbReference>
<evidence type="ECO:0000259" key="2">
    <source>
        <dbReference type="SMART" id="SM00128"/>
    </source>
</evidence>
<reference evidence="3" key="1">
    <citation type="submission" date="2022-11" db="EMBL/GenBank/DDBJ databases">
        <title>Chromosomal genome sequence assembly and mating type (MAT) locus characterization of the leprose asexual lichenized fungus Lepraria neglecta (Nyl.) Erichsen.</title>
        <authorList>
            <person name="Allen J.L."/>
            <person name="Pfeffer B."/>
        </authorList>
    </citation>
    <scope>NUCLEOTIDE SEQUENCE</scope>
    <source>
        <strain evidence="3">Allen 5258</strain>
    </source>
</reference>
<dbReference type="CDD" id="cd04380">
    <property type="entry name" value="RhoGAP_OCRL1"/>
    <property type="match status" value="1"/>
</dbReference>
<dbReference type="Gene3D" id="3.60.10.10">
    <property type="entry name" value="Endonuclease/exonuclease/phosphatase"/>
    <property type="match status" value="1"/>
</dbReference>